<dbReference type="PANTHER" id="PTHR21563:SF3">
    <property type="entry name" value="ZINC FINGER C3H1 DOMAIN-CONTAINING PROTEIN"/>
    <property type="match status" value="1"/>
</dbReference>
<feature type="compositionally biased region" description="Polar residues" evidence="1">
    <location>
        <begin position="743"/>
        <end position="759"/>
    </location>
</feature>
<feature type="compositionally biased region" description="Basic and acidic residues" evidence="1">
    <location>
        <begin position="400"/>
        <end position="420"/>
    </location>
</feature>
<evidence type="ECO:0000259" key="2">
    <source>
        <dbReference type="Pfam" id="PF10650"/>
    </source>
</evidence>
<feature type="compositionally biased region" description="Basic and acidic residues" evidence="1">
    <location>
        <begin position="521"/>
        <end position="541"/>
    </location>
</feature>
<feature type="compositionally biased region" description="Pro residues" evidence="1">
    <location>
        <begin position="931"/>
        <end position="941"/>
    </location>
</feature>
<dbReference type="PANTHER" id="PTHR21563">
    <property type="entry name" value="ZINC FINGER C3H1 DOMAIN-CONTAINING PROTEIN"/>
    <property type="match status" value="1"/>
</dbReference>
<feature type="compositionally biased region" description="Basic and acidic residues" evidence="1">
    <location>
        <begin position="890"/>
        <end position="903"/>
    </location>
</feature>
<organism evidence="3 4">
    <name type="scientific">Penicillium angulare</name>
    <dbReference type="NCBI Taxonomy" id="116970"/>
    <lineage>
        <taxon>Eukaryota</taxon>
        <taxon>Fungi</taxon>
        <taxon>Dikarya</taxon>
        <taxon>Ascomycota</taxon>
        <taxon>Pezizomycotina</taxon>
        <taxon>Eurotiomycetes</taxon>
        <taxon>Eurotiomycetidae</taxon>
        <taxon>Eurotiales</taxon>
        <taxon>Aspergillaceae</taxon>
        <taxon>Penicillium</taxon>
    </lineage>
</organism>
<feature type="compositionally biased region" description="Acidic residues" evidence="1">
    <location>
        <begin position="544"/>
        <end position="566"/>
    </location>
</feature>
<proteinExistence type="predicted"/>
<dbReference type="GO" id="GO:0005634">
    <property type="term" value="C:nucleus"/>
    <property type="evidence" value="ECO:0007669"/>
    <property type="project" value="TreeGrafter"/>
</dbReference>
<feature type="compositionally biased region" description="Pro residues" evidence="1">
    <location>
        <begin position="111"/>
        <end position="123"/>
    </location>
</feature>
<feature type="compositionally biased region" description="Polar residues" evidence="1">
    <location>
        <begin position="588"/>
        <end position="604"/>
    </location>
</feature>
<feature type="region of interest" description="Disordered" evidence="1">
    <location>
        <begin position="106"/>
        <end position="211"/>
    </location>
</feature>
<feature type="compositionally biased region" description="Polar residues" evidence="1">
    <location>
        <begin position="820"/>
        <end position="829"/>
    </location>
</feature>
<accession>A0A9W9FY99</accession>
<dbReference type="GO" id="GO:0000178">
    <property type="term" value="C:exosome (RNase complex)"/>
    <property type="evidence" value="ECO:0007669"/>
    <property type="project" value="TreeGrafter"/>
</dbReference>
<evidence type="ECO:0000256" key="1">
    <source>
        <dbReference type="SAM" id="MobiDB-lite"/>
    </source>
</evidence>
<feature type="compositionally biased region" description="Basic and acidic residues" evidence="1">
    <location>
        <begin position="341"/>
        <end position="353"/>
    </location>
</feature>
<evidence type="ECO:0000313" key="4">
    <source>
        <dbReference type="Proteomes" id="UP001149165"/>
    </source>
</evidence>
<reference evidence="3" key="1">
    <citation type="submission" date="2022-11" db="EMBL/GenBank/DDBJ databases">
        <authorList>
            <person name="Petersen C."/>
        </authorList>
    </citation>
    <scope>NUCLEOTIDE SEQUENCE</scope>
    <source>
        <strain evidence="3">IBT 30069</strain>
    </source>
</reference>
<feature type="compositionally biased region" description="Low complexity" evidence="1">
    <location>
        <begin position="358"/>
        <end position="369"/>
    </location>
</feature>
<sequence>MSNQPPPAFGGHPNYAQQWPPPFPPALPTDFPSNPEYHASHQIPPPNPAQHLDANMANFYANSQLSGAASHAHPGLFFPPPLSYMNQFQPSPQSFPTFPHMQIQSLGFPVMPAPPGSSIPPPTSTDARTADVNQQSHITSASFDRNREEGEISEEEIRPSAISQKTSKNKPAKQKRAPSHLSDLEEGETVSSRSVSSSRSSSPYNPSLPVAADPEVVSHAIEMQKREATAAVPKDTRGTVSAEQLRLRAQGALLSLKPHNISYEQLVREGLNPTILRRLYEQVGLKITSQADKPSAPATNIPALSTKQTDPAAPKKIDHSRRKSSTAPPAPTPSAPLVSKPETEKPMERKEVIARMLAAKAAKASSIPPKSAPKESQATSPKPVSVTPDEPKAKPNVVTVREKNKAQTELARQRIEELKRQALLKSQQKSQLAKSSQSSQVDRPASPAAPAVQHPLPVRPPMPHPSDAASIPGLGMTETKKDSGLEPPIEASQTLNVDPTPLSRTSHRKRPRASDFDEPDGAVKRHSGYEKGHVRHADRLVIEFSDDDDESLYGDDPDTMEIDSDQDQGQPITSITTLDVSRPVLQKYPSSTSTPQGPSWQSDNENMRQKNLEIQEMHRRIAALEERRKAKLAASQTGSPRTVDDSAASSSPSSSESSSLSQSNPAYADVAKSSHALTADRNDTNMTDLPDKPNLIDSISESSVEALRHQAEIEQKPDTKELVSVPSQISTDMKIQSMIDAPTSESHSTMATPLLTQESELALPVGLTRNPTKASSSPHAESMSSAMHESEDTSSPGQDSSDENESAASAEQQTLDPLATSFQPRNEGSASMPEIPESSEGESSDSLDSDASSSDQESLEDAEHSNLDHSSPGRPSAALNGDNITLQDSKSMDARSERSHDESSSESESESDESEAYEPPEPDASAEPNSPYSPPFSPAPHVPVEEDQEIPAASLDDPPADESLTGAPQVATSELHPSPQVETLGNNISTSVAPGSKFKPYISPLRHFKAYRYHPTFTNDVSSGYRSLTYSHDIDAMKYFCPYELAGGVCNDRSCEFQHFRDINLSDDKILIEMGSVREGQTEEEKETYIAGLKEIINEMRRDKVKDFNTVASEIVAYRRRFLQDPSRVLPL</sequence>
<comment type="caution">
    <text evidence="3">The sequence shown here is derived from an EMBL/GenBank/DDBJ whole genome shotgun (WGS) entry which is preliminary data.</text>
</comment>
<feature type="compositionally biased region" description="Polar residues" evidence="1">
    <location>
        <begin position="567"/>
        <end position="579"/>
    </location>
</feature>
<feature type="compositionally biased region" description="Low complexity" evidence="1">
    <location>
        <begin position="774"/>
        <end position="787"/>
    </location>
</feature>
<feature type="compositionally biased region" description="Basic and acidic residues" evidence="1">
    <location>
        <begin position="706"/>
        <end position="721"/>
    </location>
</feature>
<feature type="compositionally biased region" description="Acidic residues" evidence="1">
    <location>
        <begin position="904"/>
        <end position="921"/>
    </location>
</feature>
<gene>
    <name evidence="3" type="ORF">N7456_004442</name>
</gene>
<feature type="compositionally biased region" description="Polar residues" evidence="1">
    <location>
        <begin position="125"/>
        <end position="143"/>
    </location>
</feature>
<feature type="region of interest" description="Disordered" evidence="1">
    <location>
        <begin position="1"/>
        <end position="49"/>
    </location>
</feature>
<feature type="compositionally biased region" description="Low complexity" evidence="1">
    <location>
        <begin position="646"/>
        <end position="663"/>
    </location>
</feature>
<keyword evidence="4" id="KW-1185">Reference proteome</keyword>
<feature type="region of interest" description="Disordered" evidence="1">
    <location>
        <begin position="291"/>
        <end position="993"/>
    </location>
</feature>
<evidence type="ECO:0000313" key="3">
    <source>
        <dbReference type="EMBL" id="KAJ5107767.1"/>
    </source>
</evidence>
<feature type="compositionally biased region" description="Basic and acidic residues" evidence="1">
    <location>
        <begin position="605"/>
        <end position="628"/>
    </location>
</feature>
<feature type="compositionally biased region" description="Low complexity" evidence="1">
    <location>
        <begin position="421"/>
        <end position="440"/>
    </location>
</feature>
<feature type="domain" description="Putative zinc-finger" evidence="2">
    <location>
        <begin position="1040"/>
        <end position="1061"/>
    </location>
</feature>
<feature type="compositionally biased region" description="Polar residues" evidence="1">
    <location>
        <begin position="725"/>
        <end position="734"/>
    </location>
</feature>
<reference evidence="3" key="2">
    <citation type="journal article" date="2023" name="IMA Fungus">
        <title>Comparative genomic study of the Penicillium genus elucidates a diverse pangenome and 15 lateral gene transfer events.</title>
        <authorList>
            <person name="Petersen C."/>
            <person name="Sorensen T."/>
            <person name="Nielsen M.R."/>
            <person name="Sondergaard T.E."/>
            <person name="Sorensen J.L."/>
            <person name="Fitzpatrick D.A."/>
            <person name="Frisvad J.C."/>
            <person name="Nielsen K.L."/>
        </authorList>
    </citation>
    <scope>NUCLEOTIDE SEQUENCE</scope>
    <source>
        <strain evidence="3">IBT 30069</strain>
    </source>
</reference>
<feature type="compositionally biased region" description="Basic residues" evidence="1">
    <location>
        <begin position="167"/>
        <end position="178"/>
    </location>
</feature>
<feature type="compositionally biased region" description="Acidic residues" evidence="1">
    <location>
        <begin position="837"/>
        <end position="848"/>
    </location>
</feature>
<feature type="compositionally biased region" description="Basic and acidic residues" evidence="1">
    <location>
        <begin position="144"/>
        <end position="158"/>
    </location>
</feature>
<feature type="compositionally biased region" description="Low complexity" evidence="1">
    <location>
        <begin position="190"/>
        <end position="202"/>
    </location>
</feature>
<dbReference type="Proteomes" id="UP001149165">
    <property type="component" value="Unassembled WGS sequence"/>
</dbReference>
<protein>
    <recommendedName>
        <fullName evidence="2">Putative zinc-finger domain-containing protein</fullName>
    </recommendedName>
</protein>
<dbReference type="Pfam" id="PF10650">
    <property type="entry name" value="zf-C3H1"/>
    <property type="match status" value="1"/>
</dbReference>
<dbReference type="InterPro" id="IPR039278">
    <property type="entry name" value="Red1"/>
</dbReference>
<dbReference type="OrthoDB" id="1922977at2759"/>
<dbReference type="InterPro" id="IPR019607">
    <property type="entry name" value="Putative_zinc-finger_domain"/>
</dbReference>
<name>A0A9W9FY99_9EURO</name>
<feature type="compositionally biased region" description="Polar residues" evidence="1">
    <location>
        <begin position="980"/>
        <end position="993"/>
    </location>
</feature>
<dbReference type="AlphaFoldDB" id="A0A9W9FY99"/>
<dbReference type="EMBL" id="JAPQKH010000003">
    <property type="protein sequence ID" value="KAJ5107767.1"/>
    <property type="molecule type" value="Genomic_DNA"/>
</dbReference>